<dbReference type="PANTHER" id="PTHR32166:SF123">
    <property type="entry name" value="BED-TYPE DOMAIN-CONTAINING PROTEIN"/>
    <property type="match status" value="1"/>
</dbReference>
<dbReference type="Pfam" id="PF04937">
    <property type="entry name" value="DUF659"/>
    <property type="match status" value="1"/>
</dbReference>
<evidence type="ECO:0000259" key="2">
    <source>
        <dbReference type="Pfam" id="PF04937"/>
    </source>
</evidence>
<accession>A0AAD8HM54</accession>
<feature type="region of interest" description="Disordered" evidence="1">
    <location>
        <begin position="1"/>
        <end position="28"/>
    </location>
</feature>
<evidence type="ECO:0000313" key="3">
    <source>
        <dbReference type="EMBL" id="KAK1368727.1"/>
    </source>
</evidence>
<dbReference type="Proteomes" id="UP001237642">
    <property type="component" value="Unassembled WGS sequence"/>
</dbReference>
<protein>
    <recommendedName>
        <fullName evidence="2">DUF659 domain-containing protein</fullName>
    </recommendedName>
</protein>
<keyword evidence="4" id="KW-1185">Reference proteome</keyword>
<name>A0AAD8HM54_9APIA</name>
<dbReference type="InterPro" id="IPR012337">
    <property type="entry name" value="RNaseH-like_sf"/>
</dbReference>
<feature type="compositionally biased region" description="Polar residues" evidence="1">
    <location>
        <begin position="15"/>
        <end position="28"/>
    </location>
</feature>
<gene>
    <name evidence="3" type="ORF">POM88_034819</name>
</gene>
<sequence length="425" mass="47896">MVEDAEEQGVVSPALTRSTINNSQKASPNEKSIADSFKLIECHSVDLLVEKALCANDIPFNVLRSPDFIAMIKGVNHAPKDYKPPSYDKARTSLLDECKRDIEKNLAPMKDTWFVNGISIVSDGWTNIKDKPLINVIAANSRGSMFLYAENFEGIEKSGKAITTFLLKAVEEIGPSNVLQIVTDNAANCKLAGKEIEKDFVTKFSWIEDTHKMAKDVIKFFKNHGTTLALFRANSALELLKVTKTRFASHYILLRRISKCREALATSVVLMAWKEWLRSCDLGTRTLGEEVTATIGNDEFWGEVYNILAITKPIYLMIKFCDGEGPKMGEIYERMDCMLGEITDVMKNNHHASDFPQMQEILVQRWEKMNIPMHCLGFCLNPHFYDASYLRVEASGGVTRRSPNQDLEVVTEVMKAFDKIGEDNN</sequence>
<organism evidence="3 4">
    <name type="scientific">Heracleum sosnowskyi</name>
    <dbReference type="NCBI Taxonomy" id="360622"/>
    <lineage>
        <taxon>Eukaryota</taxon>
        <taxon>Viridiplantae</taxon>
        <taxon>Streptophyta</taxon>
        <taxon>Embryophyta</taxon>
        <taxon>Tracheophyta</taxon>
        <taxon>Spermatophyta</taxon>
        <taxon>Magnoliopsida</taxon>
        <taxon>eudicotyledons</taxon>
        <taxon>Gunneridae</taxon>
        <taxon>Pentapetalae</taxon>
        <taxon>asterids</taxon>
        <taxon>campanulids</taxon>
        <taxon>Apiales</taxon>
        <taxon>Apiaceae</taxon>
        <taxon>Apioideae</taxon>
        <taxon>apioid superclade</taxon>
        <taxon>Tordylieae</taxon>
        <taxon>Tordyliinae</taxon>
        <taxon>Heracleum</taxon>
    </lineage>
</organism>
<comment type="caution">
    <text evidence="3">The sequence shown here is derived from an EMBL/GenBank/DDBJ whole genome shotgun (WGS) entry which is preliminary data.</text>
</comment>
<evidence type="ECO:0000256" key="1">
    <source>
        <dbReference type="SAM" id="MobiDB-lite"/>
    </source>
</evidence>
<dbReference type="InterPro" id="IPR007021">
    <property type="entry name" value="DUF659"/>
</dbReference>
<reference evidence="3" key="2">
    <citation type="submission" date="2023-05" db="EMBL/GenBank/DDBJ databases">
        <authorList>
            <person name="Schelkunov M.I."/>
        </authorList>
    </citation>
    <scope>NUCLEOTIDE SEQUENCE</scope>
    <source>
        <strain evidence="3">Hsosn_3</strain>
        <tissue evidence="3">Leaf</tissue>
    </source>
</reference>
<evidence type="ECO:0000313" key="4">
    <source>
        <dbReference type="Proteomes" id="UP001237642"/>
    </source>
</evidence>
<dbReference type="SUPFAM" id="SSF53098">
    <property type="entry name" value="Ribonuclease H-like"/>
    <property type="match status" value="1"/>
</dbReference>
<feature type="domain" description="DUF659" evidence="2">
    <location>
        <begin position="85"/>
        <end position="213"/>
    </location>
</feature>
<dbReference type="AlphaFoldDB" id="A0AAD8HM54"/>
<dbReference type="EMBL" id="JAUIZM010000008">
    <property type="protein sequence ID" value="KAK1368727.1"/>
    <property type="molecule type" value="Genomic_DNA"/>
</dbReference>
<reference evidence="3" key="1">
    <citation type="submission" date="2023-02" db="EMBL/GenBank/DDBJ databases">
        <title>Genome of toxic invasive species Heracleum sosnowskyi carries increased number of genes despite the absence of recent whole-genome duplications.</title>
        <authorList>
            <person name="Schelkunov M."/>
            <person name="Shtratnikova V."/>
            <person name="Makarenko M."/>
            <person name="Klepikova A."/>
            <person name="Omelchenko D."/>
            <person name="Novikova G."/>
            <person name="Obukhova E."/>
            <person name="Bogdanov V."/>
            <person name="Penin A."/>
            <person name="Logacheva M."/>
        </authorList>
    </citation>
    <scope>NUCLEOTIDE SEQUENCE</scope>
    <source>
        <strain evidence="3">Hsosn_3</strain>
        <tissue evidence="3">Leaf</tissue>
    </source>
</reference>
<proteinExistence type="predicted"/>
<dbReference type="PANTHER" id="PTHR32166">
    <property type="entry name" value="OSJNBA0013A04.12 PROTEIN"/>
    <property type="match status" value="1"/>
</dbReference>